<keyword evidence="1" id="KW-0732">Signal</keyword>
<evidence type="ECO:0000313" key="2">
    <source>
        <dbReference type="EMBL" id="KAK3364893.1"/>
    </source>
</evidence>
<dbReference type="EMBL" id="JAULSN010000009">
    <property type="protein sequence ID" value="KAK3364893.1"/>
    <property type="molecule type" value="Genomic_DNA"/>
</dbReference>
<sequence>MALNNATAVLRSLVWLLLLQQPYLISHLLQKHKEPGTSDLIQLISASLTISTKVKWLLSSRPEVNLLSELENVGTDGQYTTENLVELNTQILTAPVNAYISHKPYPAQAKKRIQRQRIGRCIA</sequence>
<dbReference type="Proteomes" id="UP001287356">
    <property type="component" value="Unassembled WGS sequence"/>
</dbReference>
<protein>
    <submittedName>
        <fullName evidence="2">Uncharacterized protein</fullName>
    </submittedName>
</protein>
<proteinExistence type="predicted"/>
<name>A0AAE0JV23_9PEZI</name>
<feature type="chain" id="PRO_5042142804" evidence="1">
    <location>
        <begin position="26"/>
        <end position="123"/>
    </location>
</feature>
<reference evidence="2" key="2">
    <citation type="submission" date="2023-06" db="EMBL/GenBank/DDBJ databases">
        <authorList>
            <consortium name="Lawrence Berkeley National Laboratory"/>
            <person name="Haridas S."/>
            <person name="Hensen N."/>
            <person name="Bonometti L."/>
            <person name="Westerberg I."/>
            <person name="Brannstrom I.O."/>
            <person name="Guillou S."/>
            <person name="Cros-Aarteil S."/>
            <person name="Calhoun S."/>
            <person name="Kuo A."/>
            <person name="Mondo S."/>
            <person name="Pangilinan J."/>
            <person name="Riley R."/>
            <person name="Labutti K."/>
            <person name="Andreopoulos B."/>
            <person name="Lipzen A."/>
            <person name="Chen C."/>
            <person name="Yanf M."/>
            <person name="Daum C."/>
            <person name="Ng V."/>
            <person name="Clum A."/>
            <person name="Steindorff A."/>
            <person name="Ohm R."/>
            <person name="Martin F."/>
            <person name="Silar P."/>
            <person name="Natvig D."/>
            <person name="Lalanne C."/>
            <person name="Gautier V."/>
            <person name="Ament-Velasquez S.L."/>
            <person name="Kruys A."/>
            <person name="Hutchinson M.I."/>
            <person name="Powell A.J."/>
            <person name="Barry K."/>
            <person name="Miller A.N."/>
            <person name="Grigoriev I.V."/>
            <person name="Debuchy R."/>
            <person name="Gladieux P."/>
            <person name="Thoren M.H."/>
            <person name="Johannesson H."/>
        </authorList>
    </citation>
    <scope>NUCLEOTIDE SEQUENCE</scope>
    <source>
        <strain evidence="2">CBS 958.72</strain>
    </source>
</reference>
<evidence type="ECO:0000256" key="1">
    <source>
        <dbReference type="SAM" id="SignalP"/>
    </source>
</evidence>
<dbReference type="AlphaFoldDB" id="A0AAE0JV23"/>
<organism evidence="2 3">
    <name type="scientific">Lasiosphaeria ovina</name>
    <dbReference type="NCBI Taxonomy" id="92902"/>
    <lineage>
        <taxon>Eukaryota</taxon>
        <taxon>Fungi</taxon>
        <taxon>Dikarya</taxon>
        <taxon>Ascomycota</taxon>
        <taxon>Pezizomycotina</taxon>
        <taxon>Sordariomycetes</taxon>
        <taxon>Sordariomycetidae</taxon>
        <taxon>Sordariales</taxon>
        <taxon>Lasiosphaeriaceae</taxon>
        <taxon>Lasiosphaeria</taxon>
    </lineage>
</organism>
<reference evidence="2" key="1">
    <citation type="journal article" date="2023" name="Mol. Phylogenet. Evol.">
        <title>Genome-scale phylogeny and comparative genomics of the fungal order Sordariales.</title>
        <authorList>
            <person name="Hensen N."/>
            <person name="Bonometti L."/>
            <person name="Westerberg I."/>
            <person name="Brannstrom I.O."/>
            <person name="Guillou S."/>
            <person name="Cros-Aarteil S."/>
            <person name="Calhoun S."/>
            <person name="Haridas S."/>
            <person name="Kuo A."/>
            <person name="Mondo S."/>
            <person name="Pangilinan J."/>
            <person name="Riley R."/>
            <person name="LaButti K."/>
            <person name="Andreopoulos B."/>
            <person name="Lipzen A."/>
            <person name="Chen C."/>
            <person name="Yan M."/>
            <person name="Daum C."/>
            <person name="Ng V."/>
            <person name="Clum A."/>
            <person name="Steindorff A."/>
            <person name="Ohm R.A."/>
            <person name="Martin F."/>
            <person name="Silar P."/>
            <person name="Natvig D.O."/>
            <person name="Lalanne C."/>
            <person name="Gautier V."/>
            <person name="Ament-Velasquez S.L."/>
            <person name="Kruys A."/>
            <person name="Hutchinson M.I."/>
            <person name="Powell A.J."/>
            <person name="Barry K."/>
            <person name="Miller A.N."/>
            <person name="Grigoriev I.V."/>
            <person name="Debuchy R."/>
            <person name="Gladieux P."/>
            <person name="Hiltunen Thoren M."/>
            <person name="Johannesson H."/>
        </authorList>
    </citation>
    <scope>NUCLEOTIDE SEQUENCE</scope>
    <source>
        <strain evidence="2">CBS 958.72</strain>
    </source>
</reference>
<comment type="caution">
    <text evidence="2">The sequence shown here is derived from an EMBL/GenBank/DDBJ whole genome shotgun (WGS) entry which is preliminary data.</text>
</comment>
<feature type="signal peptide" evidence="1">
    <location>
        <begin position="1"/>
        <end position="25"/>
    </location>
</feature>
<evidence type="ECO:0000313" key="3">
    <source>
        <dbReference type="Proteomes" id="UP001287356"/>
    </source>
</evidence>
<accession>A0AAE0JV23</accession>
<gene>
    <name evidence="2" type="ORF">B0T24DRAFT_598218</name>
</gene>
<keyword evidence="3" id="KW-1185">Reference proteome</keyword>